<evidence type="ECO:0000313" key="11">
    <source>
        <dbReference type="EMBL" id="SVC29689.1"/>
    </source>
</evidence>
<feature type="transmembrane region" description="Helical" evidence="9">
    <location>
        <begin position="160"/>
        <end position="177"/>
    </location>
</feature>
<evidence type="ECO:0000256" key="5">
    <source>
        <dbReference type="ARBA" id="ARBA00023002"/>
    </source>
</evidence>
<sequence>MADLPWWAYILAAAVLTHCTIAAVTIFLHRHQAHRAISLHPLVSHVFRFWLWLTTGIVTREWVAIHRKHHARVETPHDPHSPQVVGIQRVLFGGIFLYQREARNKTTLEEYGVGTPDDWIERNCYVRFRDVGILLMLLTDVSLFGPGAGLLIWIVQMLWIPFWAAGVINGLGHWWGYRNYELPDASHNLTPWGLFIGGEELHNNHHAFAASAKFAARRFEIDLGWIYICLLSSLRLA</sequence>
<feature type="transmembrane region" description="Helical" evidence="9">
    <location>
        <begin position="131"/>
        <end position="154"/>
    </location>
</feature>
<keyword evidence="3" id="KW-0276">Fatty acid metabolism</keyword>
<evidence type="ECO:0000256" key="3">
    <source>
        <dbReference type="ARBA" id="ARBA00022832"/>
    </source>
</evidence>
<evidence type="ECO:0000256" key="2">
    <source>
        <dbReference type="ARBA" id="ARBA00022692"/>
    </source>
</evidence>
<dbReference type="PANTHER" id="PTHR11351">
    <property type="entry name" value="ACYL-COA DESATURASE"/>
    <property type="match status" value="1"/>
</dbReference>
<keyword evidence="7" id="KW-0443">Lipid metabolism</keyword>
<proteinExistence type="predicted"/>
<keyword evidence="5" id="KW-0560">Oxidoreductase</keyword>
<keyword evidence="6" id="KW-0408">Iron</keyword>
<evidence type="ECO:0000256" key="8">
    <source>
        <dbReference type="ARBA" id="ARBA00023136"/>
    </source>
</evidence>
<dbReference type="CDD" id="cd03505">
    <property type="entry name" value="Delta9-FADS-like"/>
    <property type="match status" value="1"/>
</dbReference>
<comment type="subcellular location">
    <subcellularLocation>
        <location evidence="1">Membrane</location>
        <topology evidence="1">Multi-pass membrane protein</topology>
    </subcellularLocation>
</comment>
<dbReference type="InterPro" id="IPR005804">
    <property type="entry name" value="FA_desaturase_dom"/>
</dbReference>
<dbReference type="EMBL" id="UINC01083717">
    <property type="protein sequence ID" value="SVC29689.1"/>
    <property type="molecule type" value="Genomic_DNA"/>
</dbReference>
<dbReference type="InterPro" id="IPR015876">
    <property type="entry name" value="Acyl-CoA_DS"/>
</dbReference>
<keyword evidence="4 9" id="KW-1133">Transmembrane helix</keyword>
<evidence type="ECO:0000256" key="9">
    <source>
        <dbReference type="SAM" id="Phobius"/>
    </source>
</evidence>
<protein>
    <recommendedName>
        <fullName evidence="10">Fatty acid desaturase domain-containing protein</fullName>
    </recommendedName>
</protein>
<gene>
    <name evidence="11" type="ORF">METZ01_LOCUS282543</name>
</gene>
<dbReference type="GO" id="GO:0016020">
    <property type="term" value="C:membrane"/>
    <property type="evidence" value="ECO:0007669"/>
    <property type="project" value="UniProtKB-SubCell"/>
</dbReference>
<dbReference type="GO" id="GO:0016717">
    <property type="term" value="F:oxidoreductase activity, acting on paired donors, with oxidation of a pair of donors resulting in the reduction of molecular oxygen to two molecules of water"/>
    <property type="evidence" value="ECO:0007669"/>
    <property type="project" value="InterPro"/>
</dbReference>
<dbReference type="Pfam" id="PF00487">
    <property type="entry name" value="FA_desaturase"/>
    <property type="match status" value="1"/>
</dbReference>
<name>A0A382KZD5_9ZZZZ</name>
<evidence type="ECO:0000256" key="6">
    <source>
        <dbReference type="ARBA" id="ARBA00023004"/>
    </source>
</evidence>
<accession>A0A382KZD5</accession>
<dbReference type="AlphaFoldDB" id="A0A382KZD5"/>
<feature type="non-terminal residue" evidence="11">
    <location>
        <position position="237"/>
    </location>
</feature>
<evidence type="ECO:0000256" key="1">
    <source>
        <dbReference type="ARBA" id="ARBA00004141"/>
    </source>
</evidence>
<organism evidence="11">
    <name type="scientific">marine metagenome</name>
    <dbReference type="NCBI Taxonomy" id="408172"/>
    <lineage>
        <taxon>unclassified sequences</taxon>
        <taxon>metagenomes</taxon>
        <taxon>ecological metagenomes</taxon>
    </lineage>
</organism>
<keyword evidence="2 9" id="KW-0812">Transmembrane</keyword>
<keyword evidence="8 9" id="KW-0472">Membrane</keyword>
<dbReference type="GO" id="GO:0006631">
    <property type="term" value="P:fatty acid metabolic process"/>
    <property type="evidence" value="ECO:0007669"/>
    <property type="project" value="UniProtKB-KW"/>
</dbReference>
<feature type="domain" description="Fatty acid desaturase" evidence="10">
    <location>
        <begin position="5"/>
        <end position="209"/>
    </location>
</feature>
<reference evidence="11" key="1">
    <citation type="submission" date="2018-05" db="EMBL/GenBank/DDBJ databases">
        <authorList>
            <person name="Lanie J.A."/>
            <person name="Ng W.-L."/>
            <person name="Kazmierczak K.M."/>
            <person name="Andrzejewski T.M."/>
            <person name="Davidsen T.M."/>
            <person name="Wayne K.J."/>
            <person name="Tettelin H."/>
            <person name="Glass J.I."/>
            <person name="Rusch D."/>
            <person name="Podicherti R."/>
            <person name="Tsui H.-C.T."/>
            <person name="Winkler M.E."/>
        </authorList>
    </citation>
    <scope>NUCLEOTIDE SEQUENCE</scope>
</reference>
<evidence type="ECO:0000256" key="4">
    <source>
        <dbReference type="ARBA" id="ARBA00022989"/>
    </source>
</evidence>
<evidence type="ECO:0000259" key="10">
    <source>
        <dbReference type="Pfam" id="PF00487"/>
    </source>
</evidence>
<dbReference type="PANTHER" id="PTHR11351:SF33">
    <property type="entry name" value="DELTA-9 FATTY ACID DESATURASE, DESA"/>
    <property type="match status" value="1"/>
</dbReference>
<feature type="transmembrane region" description="Helical" evidence="9">
    <location>
        <begin position="6"/>
        <end position="28"/>
    </location>
</feature>
<evidence type="ECO:0000256" key="7">
    <source>
        <dbReference type="ARBA" id="ARBA00023098"/>
    </source>
</evidence>